<keyword evidence="1" id="KW-0732">Signal</keyword>
<dbReference type="EMBL" id="QPIX01000007">
    <property type="protein sequence ID" value="RCW23179.1"/>
    <property type="molecule type" value="Genomic_DNA"/>
</dbReference>
<evidence type="ECO:0000313" key="2">
    <source>
        <dbReference type="EMBL" id="RCW23179.1"/>
    </source>
</evidence>
<organism evidence="2 3">
    <name type="scientific">Ciceribacter lividus</name>
    <dbReference type="NCBI Taxonomy" id="1197950"/>
    <lineage>
        <taxon>Bacteria</taxon>
        <taxon>Pseudomonadati</taxon>
        <taxon>Pseudomonadota</taxon>
        <taxon>Alphaproteobacteria</taxon>
        <taxon>Hyphomicrobiales</taxon>
        <taxon>Rhizobiaceae</taxon>
        <taxon>Ciceribacter</taxon>
    </lineage>
</organism>
<dbReference type="AlphaFoldDB" id="A0A6I7HLN0"/>
<feature type="chain" id="PRO_5026239441" evidence="1">
    <location>
        <begin position="22"/>
        <end position="158"/>
    </location>
</feature>
<dbReference type="RefSeq" id="WP_114363622.1">
    <property type="nucleotide sequence ID" value="NZ_QPIX01000007.1"/>
</dbReference>
<protein>
    <submittedName>
        <fullName evidence="2">Uncharacterized protein</fullName>
    </submittedName>
</protein>
<accession>A0A6I7HLN0</accession>
<evidence type="ECO:0000256" key="1">
    <source>
        <dbReference type="SAM" id="SignalP"/>
    </source>
</evidence>
<name>A0A6I7HLN0_9HYPH</name>
<proteinExistence type="predicted"/>
<feature type="signal peptide" evidence="1">
    <location>
        <begin position="1"/>
        <end position="21"/>
    </location>
</feature>
<comment type="caution">
    <text evidence="2">The sequence shown here is derived from an EMBL/GenBank/DDBJ whole genome shotgun (WGS) entry which is preliminary data.</text>
</comment>
<keyword evidence="3" id="KW-1185">Reference proteome</keyword>
<evidence type="ECO:0000313" key="3">
    <source>
        <dbReference type="Proteomes" id="UP000252582"/>
    </source>
</evidence>
<sequence length="158" mass="17412">MKRAVIIAGALAALWATSAAAESVILWRPEHGQFGAQIIPDDAFGSMPGESGGSSGYDFESREFGDFSKYYPIKSYTMRTGEVLTFTTPKSLKVACYLISDLSWTYPTRWLELVQEENQVTVQALSPGRLAAEVRCAETVPVDGQSYLQIEYLDLSII</sequence>
<gene>
    <name evidence="2" type="ORF">DFR48_10748</name>
</gene>
<reference evidence="2 3" key="1">
    <citation type="submission" date="2018-07" db="EMBL/GenBank/DDBJ databases">
        <title>Genomic Encyclopedia of Type Strains, Phase IV (KMG-IV): sequencing the most valuable type-strain genomes for metagenomic binning, comparative biology and taxonomic classification.</title>
        <authorList>
            <person name="Goeker M."/>
        </authorList>
    </citation>
    <scope>NUCLEOTIDE SEQUENCE [LARGE SCALE GENOMIC DNA]</scope>
    <source>
        <strain evidence="2 3">DSM 25528</strain>
    </source>
</reference>
<dbReference type="Proteomes" id="UP000252582">
    <property type="component" value="Unassembled WGS sequence"/>
</dbReference>